<name>A0AAP6BKU2_9ACTN</name>
<evidence type="ECO:0000259" key="5">
    <source>
        <dbReference type="PROSITE" id="PS50975"/>
    </source>
</evidence>
<evidence type="ECO:0000313" key="9">
    <source>
        <dbReference type="Proteomes" id="UP001282288"/>
    </source>
</evidence>
<dbReference type="InterPro" id="IPR011761">
    <property type="entry name" value="ATP-grasp"/>
</dbReference>
<evidence type="ECO:0000313" key="8">
    <source>
        <dbReference type="Proteomes" id="UP001272987"/>
    </source>
</evidence>
<dbReference type="EMBL" id="JARAWP010000018">
    <property type="protein sequence ID" value="MDX3021941.1"/>
    <property type="molecule type" value="Genomic_DNA"/>
</dbReference>
<evidence type="ECO:0000256" key="4">
    <source>
        <dbReference type="PROSITE-ProRule" id="PRU00409"/>
    </source>
</evidence>
<dbReference type="EMBL" id="JARAWC010000061">
    <property type="protein sequence ID" value="MDX2966525.1"/>
    <property type="molecule type" value="Genomic_DNA"/>
</dbReference>
<dbReference type="GeneID" id="69813868"/>
<dbReference type="GO" id="GO:0016874">
    <property type="term" value="F:ligase activity"/>
    <property type="evidence" value="ECO:0007669"/>
    <property type="project" value="UniProtKB-KW"/>
</dbReference>
<dbReference type="Proteomes" id="UP001282288">
    <property type="component" value="Unassembled WGS sequence"/>
</dbReference>
<reference evidence="6 8" key="1">
    <citation type="journal article" date="2023" name="Microb. Genom.">
        <title>Mesoterricola silvestris gen. nov., sp. nov., Mesoterricola sediminis sp. nov., Geothrix oryzae sp. nov., Geothrix edaphica sp. nov., Geothrix rubra sp. nov., and Geothrix limicola sp. nov., six novel members of Acidobacteriota isolated from soils.</title>
        <authorList>
            <person name="Weisberg A.J."/>
            <person name="Pearce E."/>
            <person name="Kramer C.G."/>
            <person name="Chang J.H."/>
            <person name="Clarke C.R."/>
        </authorList>
    </citation>
    <scope>NUCLEOTIDE SEQUENCE</scope>
    <source>
        <strain evidence="7 8">NB05-1H</strain>
        <strain evidence="6">NRRL_B-16521</strain>
    </source>
</reference>
<keyword evidence="1" id="KW-0436">Ligase</keyword>
<dbReference type="Gene3D" id="3.30.470.20">
    <property type="entry name" value="ATP-grasp fold, B domain"/>
    <property type="match status" value="1"/>
</dbReference>
<dbReference type="GO" id="GO:0046872">
    <property type="term" value="F:metal ion binding"/>
    <property type="evidence" value="ECO:0007669"/>
    <property type="project" value="InterPro"/>
</dbReference>
<evidence type="ECO:0000256" key="3">
    <source>
        <dbReference type="ARBA" id="ARBA00022840"/>
    </source>
</evidence>
<evidence type="ECO:0000256" key="2">
    <source>
        <dbReference type="ARBA" id="ARBA00022741"/>
    </source>
</evidence>
<dbReference type="AlphaFoldDB" id="A0AAP6BKU2"/>
<dbReference type="PANTHER" id="PTHR43585:SF2">
    <property type="entry name" value="ATP-GRASP ENZYME FSQD"/>
    <property type="match status" value="1"/>
</dbReference>
<protein>
    <submittedName>
        <fullName evidence="6">ATP-grasp domain-containing protein</fullName>
    </submittedName>
</protein>
<feature type="domain" description="ATP-grasp" evidence="5">
    <location>
        <begin position="117"/>
        <end position="313"/>
    </location>
</feature>
<evidence type="ECO:0000256" key="1">
    <source>
        <dbReference type="ARBA" id="ARBA00022598"/>
    </source>
</evidence>
<dbReference type="SUPFAM" id="SSF56059">
    <property type="entry name" value="Glutathione synthetase ATP-binding domain-like"/>
    <property type="match status" value="1"/>
</dbReference>
<organism evidence="6 9">
    <name type="scientific">Streptomyces acidiscabies</name>
    <dbReference type="NCBI Taxonomy" id="42234"/>
    <lineage>
        <taxon>Bacteria</taxon>
        <taxon>Bacillati</taxon>
        <taxon>Actinomycetota</taxon>
        <taxon>Actinomycetes</taxon>
        <taxon>Kitasatosporales</taxon>
        <taxon>Streptomycetaceae</taxon>
        <taxon>Streptomyces</taxon>
    </lineage>
</organism>
<dbReference type="GO" id="GO:0005524">
    <property type="term" value="F:ATP binding"/>
    <property type="evidence" value="ECO:0007669"/>
    <property type="project" value="UniProtKB-UniRule"/>
</dbReference>
<evidence type="ECO:0000313" key="7">
    <source>
        <dbReference type="EMBL" id="MDX3021941.1"/>
    </source>
</evidence>
<evidence type="ECO:0000313" key="6">
    <source>
        <dbReference type="EMBL" id="MDX2966525.1"/>
    </source>
</evidence>
<proteinExistence type="predicted"/>
<keyword evidence="3 4" id="KW-0067">ATP-binding</keyword>
<sequence>MPDIAAGSIVVVYDKGAASAGEIGAGIRRTGIPVVTVLGDSEHARSMRPLVGEFGPVVSLDAGFGAAVDALRAVGVRAVTTFSERMQHTTALLAERLALPYHSPATVRLLTDKAAQRRCLREAGIPQARSHRLDRAAQWPEAVAVTGLPAVLKPVRGEGSRNTYLVQDPDEGRELAEALLSDAETALVLEEFLAGRSELPFGDYVSVECLVQDGEVRVLAVTGKPALLPPFRETGQFWPSHLPAPEVAALGSLAADAVRALGVRSGITHTEIKLTPHGPRIIEVNGRLGGWVGELAQRAAGLSLVEVAGRIALGERVHVPPLSFDGVYFQFSTPGPREACTLTRRQGVADVRALEGVTGIVPLVRRGERLPGGVHTALLDIAFGHAPDHAAMLATVEKAAGLLSYTFTTDDGRVHRATAAELKGNGLV</sequence>
<dbReference type="RefSeq" id="WP_040838647.1">
    <property type="nucleotide sequence ID" value="NZ_BCMK01000001.1"/>
</dbReference>
<comment type="caution">
    <text evidence="6">The sequence shown here is derived from an EMBL/GenBank/DDBJ whole genome shotgun (WGS) entry which is preliminary data.</text>
</comment>
<dbReference type="InterPro" id="IPR052032">
    <property type="entry name" value="ATP-dep_AA_Ligase"/>
</dbReference>
<keyword evidence="8" id="KW-1185">Reference proteome</keyword>
<gene>
    <name evidence="6" type="ORF">PV399_43520</name>
    <name evidence="7" type="ORF">PV666_29220</name>
</gene>
<dbReference type="Pfam" id="PF13535">
    <property type="entry name" value="ATP-grasp_4"/>
    <property type="match status" value="1"/>
</dbReference>
<dbReference type="PROSITE" id="PS50975">
    <property type="entry name" value="ATP_GRASP"/>
    <property type="match status" value="1"/>
</dbReference>
<dbReference type="Proteomes" id="UP001272987">
    <property type="component" value="Unassembled WGS sequence"/>
</dbReference>
<dbReference type="PANTHER" id="PTHR43585">
    <property type="entry name" value="FUMIPYRROLE BIOSYNTHESIS PROTEIN C"/>
    <property type="match status" value="1"/>
</dbReference>
<keyword evidence="2 4" id="KW-0547">Nucleotide-binding</keyword>
<accession>A0AAP6BKU2</accession>